<dbReference type="PRINTS" id="PR01185">
    <property type="entry name" value="INTEGRINA"/>
</dbReference>
<organism evidence="3 4">
    <name type="scientific">Roseicella aerolata</name>
    <dbReference type="NCBI Taxonomy" id="2883479"/>
    <lineage>
        <taxon>Bacteria</taxon>
        <taxon>Pseudomonadati</taxon>
        <taxon>Pseudomonadota</taxon>
        <taxon>Alphaproteobacteria</taxon>
        <taxon>Acetobacterales</taxon>
        <taxon>Roseomonadaceae</taxon>
        <taxon>Roseicella</taxon>
    </lineage>
</organism>
<keyword evidence="4" id="KW-1185">Reference proteome</keyword>
<sequence>AADFILGPPEEPQPPPPAGLAVDLAAIAAGVGGFRILGEAQFDRAGISFTTIHDLNGDGLPEILVSATGNDAAGEDAGAAYVVWGKADGMPVDLAAVSAGQGGYKIVGEGPFVRTGRNVAVVGDLNGDGLDEALISAVTFRPDGTSLAAAYVVWGKADGTPVDLREVAVGRGGYRIVSETEEDDSFGIASIGDMNGDGRSEILLGHSHFGGA</sequence>
<dbReference type="SUPFAM" id="SSF69318">
    <property type="entry name" value="Integrin alpha N-terminal domain"/>
    <property type="match status" value="1"/>
</dbReference>
<gene>
    <name evidence="3" type="ORF">LHA35_28465</name>
</gene>
<proteinExistence type="predicted"/>
<keyword evidence="2" id="KW-0325">Glycoprotein</keyword>
<dbReference type="Gene3D" id="2.130.10.130">
    <property type="entry name" value="Integrin alpha, N-terminal"/>
    <property type="match status" value="2"/>
</dbReference>
<dbReference type="InterPro" id="IPR028994">
    <property type="entry name" value="Integrin_alpha_N"/>
</dbReference>
<evidence type="ECO:0000256" key="1">
    <source>
        <dbReference type="ARBA" id="ARBA00022729"/>
    </source>
</evidence>
<dbReference type="PANTHER" id="PTHR23221">
    <property type="entry name" value="GLYCOSYLPHOSPHATIDYLINOSITOL PHOSPHOLIPASE D"/>
    <property type="match status" value="1"/>
</dbReference>
<keyword evidence="1" id="KW-0732">Signal</keyword>
<feature type="non-terminal residue" evidence="3">
    <location>
        <position position="212"/>
    </location>
</feature>
<dbReference type="Pfam" id="PF01839">
    <property type="entry name" value="FG-GAP"/>
    <property type="match status" value="1"/>
</dbReference>
<dbReference type="PANTHER" id="PTHR23221:SF7">
    <property type="entry name" value="PHOSPHATIDYLINOSITOL-GLYCAN-SPECIFIC PHOSPHOLIPASE D"/>
    <property type="match status" value="1"/>
</dbReference>
<dbReference type="InterPro" id="IPR013517">
    <property type="entry name" value="FG-GAP"/>
</dbReference>
<feature type="non-terminal residue" evidence="3">
    <location>
        <position position="1"/>
    </location>
</feature>
<reference evidence="3" key="1">
    <citation type="submission" date="2021-10" db="EMBL/GenBank/DDBJ databases">
        <title>Roseicella aerolatum sp. nov., isolated from aerosols of e-waste dismantling site.</title>
        <authorList>
            <person name="Qin T."/>
        </authorList>
    </citation>
    <scope>NUCLEOTIDE SEQUENCE</scope>
    <source>
        <strain evidence="3">GB24</strain>
    </source>
</reference>
<accession>A0A9X1IJ61</accession>
<comment type="caution">
    <text evidence="3">The sequence shown here is derived from an EMBL/GenBank/DDBJ whole genome shotgun (WGS) entry which is preliminary data.</text>
</comment>
<evidence type="ECO:0000313" key="4">
    <source>
        <dbReference type="Proteomes" id="UP001139311"/>
    </source>
</evidence>
<dbReference type="InterPro" id="IPR000413">
    <property type="entry name" value="Integrin_alpha"/>
</dbReference>
<name>A0A9X1IJ61_9PROT</name>
<dbReference type="RefSeq" id="WP_226615282.1">
    <property type="nucleotide sequence ID" value="NZ_JAJAQI010000184.1"/>
</dbReference>
<protein>
    <recommendedName>
        <fullName evidence="5">VCBS repeat-containing protein</fullName>
    </recommendedName>
</protein>
<evidence type="ECO:0000313" key="3">
    <source>
        <dbReference type="EMBL" id="MCB4825630.1"/>
    </source>
</evidence>
<dbReference type="EMBL" id="JAJAQI010000184">
    <property type="protein sequence ID" value="MCB4825630.1"/>
    <property type="molecule type" value="Genomic_DNA"/>
</dbReference>
<dbReference type="Proteomes" id="UP001139311">
    <property type="component" value="Unassembled WGS sequence"/>
</dbReference>
<dbReference type="GO" id="GO:0008305">
    <property type="term" value="C:integrin complex"/>
    <property type="evidence" value="ECO:0007669"/>
    <property type="project" value="InterPro"/>
</dbReference>
<evidence type="ECO:0000256" key="2">
    <source>
        <dbReference type="ARBA" id="ARBA00023180"/>
    </source>
</evidence>
<dbReference type="GO" id="GO:0007155">
    <property type="term" value="P:cell adhesion"/>
    <property type="evidence" value="ECO:0007669"/>
    <property type="project" value="InterPro"/>
</dbReference>
<dbReference type="AlphaFoldDB" id="A0A9X1IJ61"/>
<evidence type="ECO:0008006" key="5">
    <source>
        <dbReference type="Google" id="ProtNLM"/>
    </source>
</evidence>